<accession>A0AA45WYC1</accession>
<feature type="transmembrane region" description="Helical" evidence="7">
    <location>
        <begin position="421"/>
        <end position="442"/>
    </location>
</feature>
<dbReference type="AlphaFoldDB" id="A0AA45WYC1"/>
<feature type="transmembrane region" description="Helical" evidence="7">
    <location>
        <begin position="335"/>
        <end position="366"/>
    </location>
</feature>
<feature type="transmembrane region" description="Helical" evidence="7">
    <location>
        <begin position="62"/>
        <end position="83"/>
    </location>
</feature>
<dbReference type="InterPro" id="IPR010656">
    <property type="entry name" value="DctM"/>
</dbReference>
<evidence type="ECO:0000256" key="7">
    <source>
        <dbReference type="SAM" id="Phobius"/>
    </source>
</evidence>
<evidence type="ECO:0000313" key="10">
    <source>
        <dbReference type="Proteomes" id="UP001158066"/>
    </source>
</evidence>
<dbReference type="GO" id="GO:0005886">
    <property type="term" value="C:plasma membrane"/>
    <property type="evidence" value="ECO:0007669"/>
    <property type="project" value="UniProtKB-SubCell"/>
</dbReference>
<feature type="transmembrane region" description="Helical" evidence="7">
    <location>
        <begin position="12"/>
        <end position="41"/>
    </location>
</feature>
<feature type="transmembrane region" description="Helical" evidence="7">
    <location>
        <begin position="378"/>
        <end position="401"/>
    </location>
</feature>
<evidence type="ECO:0000313" key="9">
    <source>
        <dbReference type="EMBL" id="SMP68270.1"/>
    </source>
</evidence>
<name>A0AA45WYC1_9CLOT</name>
<reference evidence="9" key="1">
    <citation type="submission" date="2017-05" db="EMBL/GenBank/DDBJ databases">
        <authorList>
            <person name="Varghese N."/>
            <person name="Submissions S."/>
        </authorList>
    </citation>
    <scope>NUCLEOTIDE SEQUENCE</scope>
    <source>
        <strain evidence="9">Su22</strain>
    </source>
</reference>
<evidence type="ECO:0000259" key="8">
    <source>
        <dbReference type="Pfam" id="PF06808"/>
    </source>
</evidence>
<feature type="transmembrane region" description="Helical" evidence="7">
    <location>
        <begin position="258"/>
        <end position="278"/>
    </location>
</feature>
<dbReference type="GO" id="GO:0022857">
    <property type="term" value="F:transmembrane transporter activity"/>
    <property type="evidence" value="ECO:0007669"/>
    <property type="project" value="TreeGrafter"/>
</dbReference>
<keyword evidence="10" id="KW-1185">Reference proteome</keyword>
<dbReference type="Proteomes" id="UP001158066">
    <property type="component" value="Unassembled WGS sequence"/>
</dbReference>
<feature type="transmembrane region" description="Helical" evidence="7">
    <location>
        <begin position="148"/>
        <end position="178"/>
    </location>
</feature>
<evidence type="ECO:0000256" key="2">
    <source>
        <dbReference type="ARBA" id="ARBA00022475"/>
    </source>
</evidence>
<evidence type="ECO:0000256" key="5">
    <source>
        <dbReference type="ARBA" id="ARBA00022989"/>
    </source>
</evidence>
<gene>
    <name evidence="9" type="ORF">SAMN06296020_11681</name>
</gene>
<dbReference type="PANTHER" id="PTHR33362:SF5">
    <property type="entry name" value="C4-DICARBOXYLATE TRAP TRANSPORTER LARGE PERMEASE PROTEIN DCTM"/>
    <property type="match status" value="1"/>
</dbReference>
<dbReference type="Pfam" id="PF06808">
    <property type="entry name" value="DctM"/>
    <property type="match status" value="1"/>
</dbReference>
<keyword evidence="3" id="KW-0997">Cell inner membrane</keyword>
<keyword evidence="6 7" id="KW-0472">Membrane</keyword>
<evidence type="ECO:0000256" key="3">
    <source>
        <dbReference type="ARBA" id="ARBA00022519"/>
    </source>
</evidence>
<feature type="transmembrane region" description="Helical" evidence="7">
    <location>
        <begin position="190"/>
        <end position="213"/>
    </location>
</feature>
<feature type="transmembrane region" description="Helical" evidence="7">
    <location>
        <begin position="290"/>
        <end position="315"/>
    </location>
</feature>
<dbReference type="RefSeq" id="WP_283410492.1">
    <property type="nucleotide sequence ID" value="NZ_FXUF01000016.1"/>
</dbReference>
<evidence type="ECO:0000256" key="6">
    <source>
        <dbReference type="ARBA" id="ARBA00023136"/>
    </source>
</evidence>
<keyword evidence="5 7" id="KW-1133">Transmembrane helix</keyword>
<evidence type="ECO:0000256" key="4">
    <source>
        <dbReference type="ARBA" id="ARBA00022692"/>
    </source>
</evidence>
<keyword evidence="4 7" id="KW-0812">Transmembrane</keyword>
<sequence>MIDPWIVGIITFLGMMLMVFVGVPIFVSMMVASLGGFAVLYSGDMTMAITQFTNAPFNLGANYNYAVLPMFMLLGGLTGETGIARGAFTSMKAFLGRIKGGLLYTVIGANAVFGACSGSSIAGNIVFGKLALPELEEAGYCKRYSLGCIAASGALSTLIPPSMGIIMFCLIAPSPLIYKGQNITLSVGSALMGGIGLGIFTMVALGITVYLIGRFKPGTLPPGGGEKISFNKKIKSLKLLVPIVCLFGLIMGGTLAGWFTATVAGAIGATVICIYALIKRVPFKKICHSIWDAAVMEAGIFPIIIGGQIFGRFIADTQLASYISVAISNVNAPPFIIFMLVMLLYILCGSVMDIVSIIIITVPIVFPILTDIGYNPYVLVIALCFMTEIAGLTPPVGMNVFATANALRVNPSEIFKGVTPYFLTEVTVVILIGLFPQIVTFVPRLMGIPGFN</sequence>
<feature type="transmembrane region" description="Helical" evidence="7">
    <location>
        <begin position="103"/>
        <end position="127"/>
    </location>
</feature>
<organism evidence="9 10">
    <name type="scientific">Anoxynatronum buryatiense</name>
    <dbReference type="NCBI Taxonomy" id="489973"/>
    <lineage>
        <taxon>Bacteria</taxon>
        <taxon>Bacillati</taxon>
        <taxon>Bacillota</taxon>
        <taxon>Clostridia</taxon>
        <taxon>Eubacteriales</taxon>
        <taxon>Clostridiaceae</taxon>
        <taxon>Anoxynatronum</taxon>
    </lineage>
</organism>
<evidence type="ECO:0000256" key="1">
    <source>
        <dbReference type="ARBA" id="ARBA00004429"/>
    </source>
</evidence>
<comment type="caution">
    <text evidence="9">The sequence shown here is derived from an EMBL/GenBank/DDBJ whole genome shotgun (WGS) entry which is preliminary data.</text>
</comment>
<dbReference type="InterPro" id="IPR004681">
    <property type="entry name" value="TRAP_DctM"/>
</dbReference>
<dbReference type="EMBL" id="FXUF01000016">
    <property type="protein sequence ID" value="SMP68270.1"/>
    <property type="molecule type" value="Genomic_DNA"/>
</dbReference>
<proteinExistence type="predicted"/>
<protein>
    <submittedName>
        <fullName evidence="9">TRAP transporter, DctM subunit</fullName>
    </submittedName>
</protein>
<feature type="domain" description="TRAP C4-dicarboxylate transport system permease DctM subunit" evidence="8">
    <location>
        <begin position="13"/>
        <end position="438"/>
    </location>
</feature>
<dbReference type="PANTHER" id="PTHR33362">
    <property type="entry name" value="SIALIC ACID TRAP TRANSPORTER PERMEASE PROTEIN SIAT-RELATED"/>
    <property type="match status" value="1"/>
</dbReference>
<keyword evidence="2" id="KW-1003">Cell membrane</keyword>
<comment type="subcellular location">
    <subcellularLocation>
        <location evidence="1">Cell inner membrane</location>
        <topology evidence="1">Multi-pass membrane protein</topology>
    </subcellularLocation>
</comment>